<feature type="repeat" description="ANK" evidence="1">
    <location>
        <begin position="88"/>
        <end position="117"/>
    </location>
</feature>
<dbReference type="AlphaFoldDB" id="A0ABD2Y5R0"/>
<gene>
    <name evidence="2" type="ORF">ACH5RR_036206</name>
</gene>
<accession>A0ABD2Y5R0</accession>
<protein>
    <recommendedName>
        <fullName evidence="4">Ankyrin repeat protein</fullName>
    </recommendedName>
</protein>
<reference evidence="2 3" key="1">
    <citation type="submission" date="2024-11" db="EMBL/GenBank/DDBJ databases">
        <title>A near-complete genome assembly of Cinchona calisaya.</title>
        <authorList>
            <person name="Lian D.C."/>
            <person name="Zhao X.W."/>
            <person name="Wei L."/>
        </authorList>
    </citation>
    <scope>NUCLEOTIDE SEQUENCE [LARGE SCALE GENOMIC DNA]</scope>
    <source>
        <tissue evidence="2">Nenye</tissue>
    </source>
</reference>
<dbReference type="InterPro" id="IPR002110">
    <property type="entry name" value="Ankyrin_rpt"/>
</dbReference>
<comment type="caution">
    <text evidence="2">The sequence shown here is derived from an EMBL/GenBank/DDBJ whole genome shotgun (WGS) entry which is preliminary data.</text>
</comment>
<keyword evidence="3" id="KW-1185">Reference proteome</keyword>
<dbReference type="EMBL" id="JBJUIK010000015">
    <property type="protein sequence ID" value="KAL3501757.1"/>
    <property type="molecule type" value="Genomic_DNA"/>
</dbReference>
<sequence>MSQDFYCRTDSEMPDFRSHIPSLIADDKKHELVQLLTSQLDKVIGDFNKRADYLSEFIPFNCIQHRADKCAEAFLEGELGVSLDINDPGIHPFHVAARELYPKITKLFLKFGARVNV</sequence>
<dbReference type="PROSITE" id="PS50297">
    <property type="entry name" value="ANK_REP_REGION"/>
    <property type="match status" value="1"/>
</dbReference>
<dbReference type="Proteomes" id="UP001630127">
    <property type="component" value="Unassembled WGS sequence"/>
</dbReference>
<evidence type="ECO:0000313" key="2">
    <source>
        <dbReference type="EMBL" id="KAL3501757.1"/>
    </source>
</evidence>
<evidence type="ECO:0000313" key="3">
    <source>
        <dbReference type="Proteomes" id="UP001630127"/>
    </source>
</evidence>
<proteinExistence type="predicted"/>
<evidence type="ECO:0008006" key="4">
    <source>
        <dbReference type="Google" id="ProtNLM"/>
    </source>
</evidence>
<evidence type="ECO:0000256" key="1">
    <source>
        <dbReference type="PROSITE-ProRule" id="PRU00023"/>
    </source>
</evidence>
<name>A0ABD2Y5R0_9GENT</name>
<dbReference type="PROSITE" id="PS50088">
    <property type="entry name" value="ANK_REPEAT"/>
    <property type="match status" value="1"/>
</dbReference>
<organism evidence="2 3">
    <name type="scientific">Cinchona calisaya</name>
    <dbReference type="NCBI Taxonomy" id="153742"/>
    <lineage>
        <taxon>Eukaryota</taxon>
        <taxon>Viridiplantae</taxon>
        <taxon>Streptophyta</taxon>
        <taxon>Embryophyta</taxon>
        <taxon>Tracheophyta</taxon>
        <taxon>Spermatophyta</taxon>
        <taxon>Magnoliopsida</taxon>
        <taxon>eudicotyledons</taxon>
        <taxon>Gunneridae</taxon>
        <taxon>Pentapetalae</taxon>
        <taxon>asterids</taxon>
        <taxon>lamiids</taxon>
        <taxon>Gentianales</taxon>
        <taxon>Rubiaceae</taxon>
        <taxon>Cinchonoideae</taxon>
        <taxon>Cinchoneae</taxon>
        <taxon>Cinchona</taxon>
    </lineage>
</organism>
<keyword evidence="1" id="KW-0040">ANK repeat</keyword>